<name>A0A934KD89_9BACT</name>
<evidence type="ECO:0000256" key="1">
    <source>
        <dbReference type="ARBA" id="ARBA00023015"/>
    </source>
</evidence>
<dbReference type="PRINTS" id="PR00455">
    <property type="entry name" value="HTHTETR"/>
</dbReference>
<dbReference type="Pfam" id="PF00440">
    <property type="entry name" value="TetR_N"/>
    <property type="match status" value="1"/>
</dbReference>
<feature type="domain" description="HTH tetR-type" evidence="5">
    <location>
        <begin position="11"/>
        <end position="71"/>
    </location>
</feature>
<keyword evidence="7" id="KW-1185">Reference proteome</keyword>
<dbReference type="PANTHER" id="PTHR30055">
    <property type="entry name" value="HTH-TYPE TRANSCRIPTIONAL REGULATOR RUTR"/>
    <property type="match status" value="1"/>
</dbReference>
<evidence type="ECO:0000256" key="3">
    <source>
        <dbReference type="ARBA" id="ARBA00023163"/>
    </source>
</evidence>
<evidence type="ECO:0000313" key="7">
    <source>
        <dbReference type="Proteomes" id="UP000612893"/>
    </source>
</evidence>
<reference evidence="6" key="1">
    <citation type="submission" date="2020-10" db="EMBL/GenBank/DDBJ databases">
        <title>Ca. Dormibacterota MAGs.</title>
        <authorList>
            <person name="Montgomery K."/>
        </authorList>
    </citation>
    <scope>NUCLEOTIDE SEQUENCE [LARGE SCALE GENOMIC DNA]</scope>
    <source>
        <strain evidence="6">SC8812_S17_10</strain>
    </source>
</reference>
<dbReference type="AlphaFoldDB" id="A0A934KD89"/>
<proteinExistence type="predicted"/>
<evidence type="ECO:0000259" key="5">
    <source>
        <dbReference type="PROSITE" id="PS50977"/>
    </source>
</evidence>
<dbReference type="GO" id="GO:0003700">
    <property type="term" value="F:DNA-binding transcription factor activity"/>
    <property type="evidence" value="ECO:0007669"/>
    <property type="project" value="TreeGrafter"/>
</dbReference>
<dbReference type="Gene3D" id="1.10.10.60">
    <property type="entry name" value="Homeodomain-like"/>
    <property type="match status" value="1"/>
</dbReference>
<keyword evidence="2 4" id="KW-0238">DNA-binding</keyword>
<comment type="caution">
    <text evidence="6">The sequence shown here is derived from an EMBL/GenBank/DDBJ whole genome shotgun (WGS) entry which is preliminary data.</text>
</comment>
<dbReference type="Gene3D" id="1.10.357.10">
    <property type="entry name" value="Tetracycline Repressor, domain 2"/>
    <property type="match status" value="1"/>
</dbReference>
<protein>
    <submittedName>
        <fullName evidence="6">TetR family transcriptional regulator</fullName>
    </submittedName>
</protein>
<dbReference type="InterPro" id="IPR001647">
    <property type="entry name" value="HTH_TetR"/>
</dbReference>
<organism evidence="6 7">
    <name type="scientific">Candidatus Nephthysia bennettiae</name>
    <dbReference type="NCBI Taxonomy" id="3127016"/>
    <lineage>
        <taxon>Bacteria</taxon>
        <taxon>Bacillati</taxon>
        <taxon>Candidatus Dormiibacterota</taxon>
        <taxon>Candidatus Dormibacteria</taxon>
        <taxon>Candidatus Dormibacterales</taxon>
        <taxon>Candidatus Dormibacteraceae</taxon>
        <taxon>Candidatus Nephthysia</taxon>
    </lineage>
</organism>
<dbReference type="GO" id="GO:0000976">
    <property type="term" value="F:transcription cis-regulatory region binding"/>
    <property type="evidence" value="ECO:0007669"/>
    <property type="project" value="TreeGrafter"/>
</dbReference>
<dbReference type="RefSeq" id="WP_338204915.1">
    <property type="nucleotide sequence ID" value="NZ_JAEKNR010000229.1"/>
</dbReference>
<dbReference type="SUPFAM" id="SSF46689">
    <property type="entry name" value="Homeodomain-like"/>
    <property type="match status" value="1"/>
</dbReference>
<dbReference type="PANTHER" id="PTHR30055:SF238">
    <property type="entry name" value="MYCOFACTOCIN BIOSYNTHESIS TRANSCRIPTIONAL REGULATOR MFTR-RELATED"/>
    <property type="match status" value="1"/>
</dbReference>
<accession>A0A934KD89</accession>
<dbReference type="InterPro" id="IPR050109">
    <property type="entry name" value="HTH-type_TetR-like_transc_reg"/>
</dbReference>
<keyword evidence="3" id="KW-0804">Transcription</keyword>
<evidence type="ECO:0000313" key="6">
    <source>
        <dbReference type="EMBL" id="MBJ7600928.1"/>
    </source>
</evidence>
<evidence type="ECO:0000256" key="2">
    <source>
        <dbReference type="ARBA" id="ARBA00023125"/>
    </source>
</evidence>
<dbReference type="Proteomes" id="UP000612893">
    <property type="component" value="Unassembled WGS sequence"/>
</dbReference>
<dbReference type="Pfam" id="PF17754">
    <property type="entry name" value="TetR_C_14"/>
    <property type="match status" value="1"/>
</dbReference>
<gene>
    <name evidence="6" type="ORF">JF922_23025</name>
</gene>
<dbReference type="InterPro" id="IPR041347">
    <property type="entry name" value="MftR_C"/>
</dbReference>
<feature type="DNA-binding region" description="H-T-H motif" evidence="4">
    <location>
        <begin position="34"/>
        <end position="53"/>
    </location>
</feature>
<sequence>MPVAIAERKRRAVRGELSEVALRLLTDRAFDSLTIDEIAAAAGVSRRTFFRYFTSKEDVVFAFLDQWAVRLAADIVARPAREDPVAAVQNSFRQLTAAYDDQALALVRLVRETPSLQEQEMINREHLRIAVVNALAMRLGLDAERDMRPQILATIAFAPLDAAMLAWFGNRFGEEVGHLLDEALGTFERERDAMCAGLQSSTKPRTRRRSARS</sequence>
<keyword evidence="1" id="KW-0805">Transcription regulation</keyword>
<evidence type="ECO:0000256" key="4">
    <source>
        <dbReference type="PROSITE-ProRule" id="PRU00335"/>
    </source>
</evidence>
<dbReference type="InterPro" id="IPR009057">
    <property type="entry name" value="Homeodomain-like_sf"/>
</dbReference>
<dbReference type="PROSITE" id="PS50977">
    <property type="entry name" value="HTH_TETR_2"/>
    <property type="match status" value="1"/>
</dbReference>
<dbReference type="EMBL" id="JAEKNR010000229">
    <property type="protein sequence ID" value="MBJ7600928.1"/>
    <property type="molecule type" value="Genomic_DNA"/>
</dbReference>